<name>A0AAD3RRS3_CRYJA</name>
<protein>
    <submittedName>
        <fullName evidence="2">Uncharacterized protein</fullName>
    </submittedName>
</protein>
<gene>
    <name evidence="1" type="ORF">SUGI_1482930</name>
    <name evidence="2" type="ORF">SUGI_1487370</name>
</gene>
<reference evidence="2" key="1">
    <citation type="submission" date="2022-12" db="EMBL/GenBank/DDBJ databases">
        <title>Chromosome-Level Genome Assembly of Japanese Cedar (Cryptomeriajaponica D. Don).</title>
        <authorList>
            <person name="Fujino T."/>
            <person name="Yamaguchi K."/>
            <person name="Yokoyama T."/>
            <person name="Hamanaka T."/>
            <person name="Harazono Y."/>
            <person name="Kamada H."/>
            <person name="Kobayashi W."/>
            <person name="Ujino-Ihara T."/>
            <person name="Uchiyama K."/>
            <person name="Matsumoto A."/>
            <person name="Izuno A."/>
            <person name="Tsumura Y."/>
            <person name="Toyoda A."/>
            <person name="Shigenobu S."/>
            <person name="Moriguchi Y."/>
            <person name="Ueno S."/>
            <person name="Kasahara M."/>
        </authorList>
    </citation>
    <scope>NUCLEOTIDE SEQUENCE</scope>
</reference>
<accession>A0AAD3RRS3</accession>
<comment type="caution">
    <text evidence="2">The sequence shown here is derived from an EMBL/GenBank/DDBJ whole genome shotgun (WGS) entry which is preliminary data.</text>
</comment>
<evidence type="ECO:0000313" key="1">
    <source>
        <dbReference type="EMBL" id="GLJ58891.1"/>
    </source>
</evidence>
<sequence>MLYKLGLDSIQTGEVRRSRVYRRNMMQSKGATKQRSSAMEAYSFLWVEFSIHIEEIAFYGLPAMKEGNSNAELSLRRHDKGHLFHCFSIAALGHRQ</sequence>
<evidence type="ECO:0000313" key="2">
    <source>
        <dbReference type="EMBL" id="GLJ58988.1"/>
    </source>
</evidence>
<dbReference type="EMBL" id="BSEH01000641">
    <property type="protein sequence ID" value="GLJ58988.1"/>
    <property type="molecule type" value="Genomic_DNA"/>
</dbReference>
<dbReference type="Proteomes" id="UP001234787">
    <property type="component" value="Unassembled WGS sequence"/>
</dbReference>
<dbReference type="EMBL" id="BSEH01000588">
    <property type="protein sequence ID" value="GLJ58891.1"/>
    <property type="molecule type" value="Genomic_DNA"/>
</dbReference>
<organism evidence="2 3">
    <name type="scientific">Cryptomeria japonica</name>
    <name type="common">Japanese cedar</name>
    <name type="synonym">Cupressus japonica</name>
    <dbReference type="NCBI Taxonomy" id="3369"/>
    <lineage>
        <taxon>Eukaryota</taxon>
        <taxon>Viridiplantae</taxon>
        <taxon>Streptophyta</taxon>
        <taxon>Embryophyta</taxon>
        <taxon>Tracheophyta</taxon>
        <taxon>Spermatophyta</taxon>
        <taxon>Pinopsida</taxon>
        <taxon>Pinidae</taxon>
        <taxon>Conifers II</taxon>
        <taxon>Cupressales</taxon>
        <taxon>Cupressaceae</taxon>
        <taxon>Cryptomeria</taxon>
    </lineage>
</organism>
<proteinExistence type="predicted"/>
<keyword evidence="3" id="KW-1185">Reference proteome</keyword>
<dbReference type="AlphaFoldDB" id="A0AAD3RRS3"/>
<evidence type="ECO:0000313" key="3">
    <source>
        <dbReference type="Proteomes" id="UP001234787"/>
    </source>
</evidence>